<evidence type="ECO:0000256" key="1">
    <source>
        <dbReference type="ARBA" id="ARBA00006484"/>
    </source>
</evidence>
<dbReference type="AlphaFoldDB" id="A0A7V2WW10"/>
<dbReference type="PRINTS" id="PR00081">
    <property type="entry name" value="GDHRDH"/>
</dbReference>
<accession>A0A7V2WW10</accession>
<evidence type="ECO:0000313" key="3">
    <source>
        <dbReference type="EMBL" id="HFC93409.1"/>
    </source>
</evidence>
<sequence>MHTVLVTGCSSGIGYCVAKGLKARGYNVYATARQQDDVDRLIAEGFKCLKLDYADSESVQDLANELMLLIGCDLYAVFHNGAYGQAGAVEDLSREAMEKQFATNVFGWMELNNRLIVMMRQNNSGRIIFNSSVLGIVSLPFRGAYNASKYAIEGFADTLRLELRDTGIKISLIEPGPIESKFRANSLIALKENIDTESSVHRDLYKKNIARLEKEGAAVPFTLPAEAVLKKVIHALESPKPKARYYVTFPTYLFTTLKRLLPTKWLDKALSKVGE</sequence>
<proteinExistence type="inferred from homology"/>
<comment type="caution">
    <text evidence="3">The sequence shown here is derived from an EMBL/GenBank/DDBJ whole genome shotgun (WGS) entry which is preliminary data.</text>
</comment>
<dbReference type="InterPro" id="IPR002347">
    <property type="entry name" value="SDR_fam"/>
</dbReference>
<dbReference type="Gene3D" id="3.40.50.720">
    <property type="entry name" value="NAD(P)-binding Rossmann-like Domain"/>
    <property type="match status" value="1"/>
</dbReference>
<dbReference type="InterPro" id="IPR036291">
    <property type="entry name" value="NAD(P)-bd_dom_sf"/>
</dbReference>
<dbReference type="PANTHER" id="PTHR43976">
    <property type="entry name" value="SHORT CHAIN DEHYDROGENASE"/>
    <property type="match status" value="1"/>
</dbReference>
<comment type="similarity">
    <text evidence="1">Belongs to the short-chain dehydrogenases/reductases (SDR) family.</text>
</comment>
<dbReference type="PROSITE" id="PS00061">
    <property type="entry name" value="ADH_SHORT"/>
    <property type="match status" value="1"/>
</dbReference>
<dbReference type="InterPro" id="IPR051911">
    <property type="entry name" value="SDR_oxidoreductase"/>
</dbReference>
<dbReference type="Pfam" id="PF00106">
    <property type="entry name" value="adh_short"/>
    <property type="match status" value="1"/>
</dbReference>
<dbReference type="EMBL" id="DRMS01000429">
    <property type="protein sequence ID" value="HFC93409.1"/>
    <property type="molecule type" value="Genomic_DNA"/>
</dbReference>
<protein>
    <submittedName>
        <fullName evidence="3">SDR family NAD(P)-dependent oxidoreductase</fullName>
    </submittedName>
</protein>
<dbReference type="InterPro" id="IPR020904">
    <property type="entry name" value="Sc_DH/Rdtase_CS"/>
</dbReference>
<name>A0A7V2WW10_LEUMU</name>
<organism evidence="3">
    <name type="scientific">Leucothrix mucor</name>
    <dbReference type="NCBI Taxonomy" id="45248"/>
    <lineage>
        <taxon>Bacteria</taxon>
        <taxon>Pseudomonadati</taxon>
        <taxon>Pseudomonadota</taxon>
        <taxon>Gammaproteobacteria</taxon>
        <taxon>Thiotrichales</taxon>
        <taxon>Thiotrichaceae</taxon>
        <taxon>Leucothrix</taxon>
    </lineage>
</organism>
<dbReference type="CDD" id="cd05374">
    <property type="entry name" value="17beta-HSD-like_SDR_c"/>
    <property type="match status" value="1"/>
</dbReference>
<dbReference type="Proteomes" id="UP000885750">
    <property type="component" value="Unassembled WGS sequence"/>
</dbReference>
<dbReference type="PANTHER" id="PTHR43976:SF16">
    <property type="entry name" value="SHORT-CHAIN DEHYDROGENASE_REDUCTASE FAMILY PROTEIN"/>
    <property type="match status" value="1"/>
</dbReference>
<gene>
    <name evidence="3" type="ORF">ENJ51_11425</name>
</gene>
<dbReference type="SUPFAM" id="SSF51735">
    <property type="entry name" value="NAD(P)-binding Rossmann-fold domains"/>
    <property type="match status" value="1"/>
</dbReference>
<dbReference type="GO" id="GO:0016491">
    <property type="term" value="F:oxidoreductase activity"/>
    <property type="evidence" value="ECO:0007669"/>
    <property type="project" value="UniProtKB-KW"/>
</dbReference>
<reference evidence="3" key="1">
    <citation type="journal article" date="2020" name="mSystems">
        <title>Genome- and Community-Level Interaction Insights into Carbon Utilization and Element Cycling Functions of Hydrothermarchaeota in Hydrothermal Sediment.</title>
        <authorList>
            <person name="Zhou Z."/>
            <person name="Liu Y."/>
            <person name="Xu W."/>
            <person name="Pan J."/>
            <person name="Luo Z.H."/>
            <person name="Li M."/>
        </authorList>
    </citation>
    <scope>NUCLEOTIDE SEQUENCE [LARGE SCALE GENOMIC DNA]</scope>
    <source>
        <strain evidence="3">HyVt-493</strain>
    </source>
</reference>
<keyword evidence="2" id="KW-0560">Oxidoreductase</keyword>
<evidence type="ECO:0000256" key="2">
    <source>
        <dbReference type="ARBA" id="ARBA00023002"/>
    </source>
</evidence>